<evidence type="ECO:0000313" key="1">
    <source>
        <dbReference type="EMBL" id="SPZ04995.1"/>
    </source>
</evidence>
<gene>
    <name evidence="1" type="ORF">NCTC11842_01516</name>
</gene>
<evidence type="ECO:0000313" key="2">
    <source>
        <dbReference type="Proteomes" id="UP000250443"/>
    </source>
</evidence>
<accession>A0A2X2CYH8</accession>
<dbReference type="Proteomes" id="UP000250443">
    <property type="component" value="Unassembled WGS sequence"/>
</dbReference>
<dbReference type="AlphaFoldDB" id="A0A2X2CYH8"/>
<name>A0A2X2CYH8_PSELU</name>
<dbReference type="GeneID" id="300269647"/>
<organism evidence="1 2">
    <name type="scientific">Pseudomonas luteola</name>
    <dbReference type="NCBI Taxonomy" id="47886"/>
    <lineage>
        <taxon>Bacteria</taxon>
        <taxon>Pseudomonadati</taxon>
        <taxon>Pseudomonadota</taxon>
        <taxon>Gammaproteobacteria</taxon>
        <taxon>Pseudomonadales</taxon>
        <taxon>Pseudomonadaceae</taxon>
        <taxon>Pseudomonas</taxon>
    </lineage>
</organism>
<reference evidence="1 2" key="1">
    <citation type="submission" date="2018-06" db="EMBL/GenBank/DDBJ databases">
        <authorList>
            <consortium name="Pathogen Informatics"/>
            <person name="Doyle S."/>
        </authorList>
    </citation>
    <scope>NUCLEOTIDE SEQUENCE [LARGE SCALE GENOMIC DNA]</scope>
    <source>
        <strain evidence="1 2">NCTC11842</strain>
    </source>
</reference>
<dbReference type="RefSeq" id="WP_074828873.1">
    <property type="nucleotide sequence ID" value="NZ_DALZQD010000020.1"/>
</dbReference>
<sequence>MQFQRGVIKVLAAALIAAQLGGCAAMGGLQMPSMPSSMPKGLTDALSFNKSSFKGPLNAADLAEAQRAAAIVQAAQSGKIGYTQPEYQRRLGRFHETRDAMKAAGTHYTQEQFLAFSTALTDLVSYVDLIERGGFKASTSKPSNSALQKSYLIQPGQIANFSFNGYCLKFGDERPAANEPLQLISPEKVWPGKMASVYRNLMKSAPQSTAGYVTFSNGRDKDLQMALWTLQAVRDGSFNQSLYSNLSAEQVSRLTAAGFSPQMISADSLMKAGFNSATDMIESTLKAKLAPQLSQASGAMSQLGFSSDNPFSNPPILNNPQALEASLNDWLTSPAMEAPSRAAAATTDPLQYSILGPSVAAKTTSDGSLNGRIQVANLSSAPFAFAPSEYVANARSATQPVALSNWSPQGSKSGVTVVKTSSDSAILAALKDDLSDLAQDKTFKVFTASDSALLGFAKSMFKSKVGQTLVTSMPVVGNVISLGMLLTGKKLDGTDMEGFDYASAAIGMVPVAGNIAKLMGPGVRTVAESLAKYGTGIPREALDTAFQVAGSDTFEYMNDMMPSWLSDAYNSIAKQTIETIPAATQYASANGIRI</sequence>
<dbReference type="EMBL" id="UAUF01000010">
    <property type="protein sequence ID" value="SPZ04995.1"/>
    <property type="molecule type" value="Genomic_DNA"/>
</dbReference>
<proteinExistence type="predicted"/>
<protein>
    <submittedName>
        <fullName evidence="1">Uncharacterized protein</fullName>
    </submittedName>
</protein>